<accession>A0ABV2LTP7</accession>
<protein>
    <recommendedName>
        <fullName evidence="3">Bulb-type lectin domain-containing protein</fullName>
    </recommendedName>
</protein>
<proteinExistence type="predicted"/>
<evidence type="ECO:0000313" key="1">
    <source>
        <dbReference type="EMBL" id="MET3731933.1"/>
    </source>
</evidence>
<reference evidence="1 2" key="1">
    <citation type="submission" date="2024-06" db="EMBL/GenBank/DDBJ databases">
        <title>Genomic Encyclopedia of Type Strains, Phase IV (KMG-IV): sequencing the most valuable type-strain genomes for metagenomic binning, comparative biology and taxonomic classification.</title>
        <authorList>
            <person name="Goeker M."/>
        </authorList>
    </citation>
    <scope>NUCLEOTIDE SEQUENCE [LARGE SCALE GENOMIC DNA]</scope>
    <source>
        <strain evidence="1 2">DSM 29388</strain>
    </source>
</reference>
<dbReference type="InterPro" id="IPR011047">
    <property type="entry name" value="Quinoprotein_ADH-like_sf"/>
</dbReference>
<dbReference type="Proteomes" id="UP001549146">
    <property type="component" value="Unassembled WGS sequence"/>
</dbReference>
<comment type="caution">
    <text evidence="1">The sequence shown here is derived from an EMBL/GenBank/DDBJ whole genome shotgun (WGS) entry which is preliminary data.</text>
</comment>
<gene>
    <name evidence="1" type="ORF">ABID46_001515</name>
</gene>
<dbReference type="PANTHER" id="PTHR42754">
    <property type="entry name" value="ENDOGLUCANASE"/>
    <property type="match status" value="1"/>
</dbReference>
<keyword evidence="2" id="KW-1185">Reference proteome</keyword>
<name>A0ABV2LTP7_9FLAO</name>
<organism evidence="1 2">
    <name type="scientific">Moheibacter stercoris</name>
    <dbReference type="NCBI Taxonomy" id="1628251"/>
    <lineage>
        <taxon>Bacteria</taxon>
        <taxon>Pseudomonadati</taxon>
        <taxon>Bacteroidota</taxon>
        <taxon>Flavobacteriia</taxon>
        <taxon>Flavobacteriales</taxon>
        <taxon>Weeksellaceae</taxon>
        <taxon>Moheibacter</taxon>
    </lineage>
</organism>
<dbReference type="SUPFAM" id="SSF50998">
    <property type="entry name" value="Quinoprotein alcohol dehydrogenase-like"/>
    <property type="match status" value="1"/>
</dbReference>
<sequence>MRKHYIIFLLFLLVWSCKEDDSGDGSPNDFQNEVAFTETFGGSRNDEGRAIVLTQDGGYAIIGSTSSMNGDIEDKTDDSFDYWVLKFNANDELEWSKTLGGSSNDHGYDIVQTSDQGYVILGYSQSNDGDVGINHGLSDAWVVKLDSNGNILWKNTFGFVGGDTGFIITPSTDGGFLLTGLLDAFASNGQGIVRHPGGNYWMIKIDANGQKEWSKHYGGFFTDTPYGAVQTEDGGYIIVGSSDSYETEMFQNLGTYDFWIIKINSTGEFLWSKNYGGERIDEARAITHSGDGNFIIVGDTRSEDQFVSENKGSADLWMIKINPNGELIWEKSYGGNDYDAARSVILTSDNGFLISGSTKSTNGDVTQNKGGNDAWIIKTDQSGELLWQKSVGGAQFDFAYDAIQKLDNTIIAVGVTESNNGDITENKGGSDLLIIKLK</sequence>
<dbReference type="EMBL" id="JBEPMO010000007">
    <property type="protein sequence ID" value="MET3731933.1"/>
    <property type="molecule type" value="Genomic_DNA"/>
</dbReference>
<evidence type="ECO:0000313" key="2">
    <source>
        <dbReference type="Proteomes" id="UP001549146"/>
    </source>
</evidence>
<dbReference type="PANTHER" id="PTHR42754:SF1">
    <property type="entry name" value="LIPOPROTEIN"/>
    <property type="match status" value="1"/>
</dbReference>
<evidence type="ECO:0008006" key="3">
    <source>
        <dbReference type="Google" id="ProtNLM"/>
    </source>
</evidence>